<dbReference type="PANTHER" id="PTHR18968:SF120">
    <property type="entry name" value="ACETOLACTATE SYNTHASE LARGE SUBUNIT"/>
    <property type="match status" value="1"/>
</dbReference>
<dbReference type="Pfam" id="PF02775">
    <property type="entry name" value="TPP_enzyme_C"/>
    <property type="match status" value="1"/>
</dbReference>
<dbReference type="GO" id="GO:0003984">
    <property type="term" value="F:acetolactate synthase activity"/>
    <property type="evidence" value="ECO:0007669"/>
    <property type="project" value="TreeGrafter"/>
</dbReference>
<dbReference type="GO" id="GO:0000287">
    <property type="term" value="F:magnesium ion binding"/>
    <property type="evidence" value="ECO:0007669"/>
    <property type="project" value="InterPro"/>
</dbReference>
<dbReference type="InterPro" id="IPR011766">
    <property type="entry name" value="TPP_enzyme_TPP-bd"/>
</dbReference>
<proteinExistence type="inferred from homology"/>
<dbReference type="InterPro" id="IPR029061">
    <property type="entry name" value="THDP-binding"/>
</dbReference>
<dbReference type="InterPro" id="IPR012000">
    <property type="entry name" value="Thiamin_PyroP_enz_cen_dom"/>
</dbReference>
<gene>
    <name evidence="7" type="ORF">CWS72_08305</name>
</gene>
<evidence type="ECO:0000259" key="5">
    <source>
        <dbReference type="Pfam" id="PF02775"/>
    </source>
</evidence>
<dbReference type="InterPro" id="IPR029035">
    <property type="entry name" value="DHS-like_NAD/FAD-binding_dom"/>
</dbReference>
<dbReference type="PANTHER" id="PTHR18968">
    <property type="entry name" value="THIAMINE PYROPHOSPHATE ENZYMES"/>
    <property type="match status" value="1"/>
</dbReference>
<dbReference type="SUPFAM" id="SSF52518">
    <property type="entry name" value="Thiamin diphosphate-binding fold (THDP-binding)"/>
    <property type="match status" value="2"/>
</dbReference>
<dbReference type="InterPro" id="IPR000399">
    <property type="entry name" value="TPP-bd_CS"/>
</dbReference>
<dbReference type="InterPro" id="IPR012001">
    <property type="entry name" value="Thiamin_PyroP_enz_TPP-bd_dom"/>
</dbReference>
<keyword evidence="2 3" id="KW-0786">Thiamine pyrophosphate</keyword>
<comment type="similarity">
    <text evidence="1 3">Belongs to the TPP enzyme family.</text>
</comment>
<feature type="domain" description="Thiamine pyrophosphate enzyme N-terminal TPP-binding" evidence="6">
    <location>
        <begin position="10"/>
        <end position="122"/>
    </location>
</feature>
<accession>A0A2N3PXU0</accession>
<keyword evidence="8" id="KW-1185">Reference proteome</keyword>
<dbReference type="InterPro" id="IPR045229">
    <property type="entry name" value="TPP_enz"/>
</dbReference>
<sequence>MRADIREPRTGGAILADALLAQGVDMVFSVPGESFIAFLDAAYDRRDRLDVITCRHEGSAAYMAEAYGKLTARPGVCYVTRGPGACNAALGVHTAFQDSTPMVLLIGQVKRALRGREAYQEVEFRQMYGALAKQVEEVSSAARIPEAVARAFAAAVNGRPGPVVLALPQDVLEESAQAVDPLPVPPIEAYPGPDQIERLLSLLRHAKRPLAVVGGPGWSEKAAGAFTAFAEAWRLPVASSFRCQDIIDNNSPVYVGELGTTLAPFLGRAVRDADLLLVVGARFGEVDSRGYELLASPTPHQILVHVFPAAEELGRVFQPQLGIAATVGPFVEALAALGPPVRSRWEEWSRSLRDEQFANRIPEPCAGALDLGAVIAEMARRLPEDAIICHGAGNYTGWVQRYYPFRRFRTQISPVNGSMGYGVPAALAAKLLHPHRPVIAFAGDGCFLMASHELATAVRYGLDPLVVVINNGIYGTIRAHQERCYPGRSIGTDLTNPDFAALARAYGAEAETVERTEDFIPAFERLRRIGRLALLELKVDPEAISTRASISALRAAARSG</sequence>
<dbReference type="PROSITE" id="PS00187">
    <property type="entry name" value="TPP_ENZYMES"/>
    <property type="match status" value="1"/>
</dbReference>
<dbReference type="Gene3D" id="3.40.50.1220">
    <property type="entry name" value="TPP-binding domain"/>
    <property type="match status" value="1"/>
</dbReference>
<evidence type="ECO:0000256" key="2">
    <source>
        <dbReference type="ARBA" id="ARBA00023052"/>
    </source>
</evidence>
<feature type="domain" description="Thiamine pyrophosphate enzyme central" evidence="4">
    <location>
        <begin position="196"/>
        <end position="334"/>
    </location>
</feature>
<protein>
    <submittedName>
        <fullName evidence="7">Thiamine pyrophosphate-binding protein</fullName>
    </submittedName>
</protein>
<evidence type="ECO:0000313" key="7">
    <source>
        <dbReference type="EMBL" id="PKU25185.1"/>
    </source>
</evidence>
<evidence type="ECO:0000259" key="4">
    <source>
        <dbReference type="Pfam" id="PF00205"/>
    </source>
</evidence>
<dbReference type="CDD" id="cd00568">
    <property type="entry name" value="TPP_enzymes"/>
    <property type="match status" value="1"/>
</dbReference>
<dbReference type="EMBL" id="PIUM01000006">
    <property type="protein sequence ID" value="PKU25185.1"/>
    <property type="molecule type" value="Genomic_DNA"/>
</dbReference>
<dbReference type="RefSeq" id="WP_101250112.1">
    <property type="nucleotide sequence ID" value="NZ_PIUM01000006.1"/>
</dbReference>
<dbReference type="CDD" id="cd07035">
    <property type="entry name" value="TPP_PYR_POX_like"/>
    <property type="match status" value="1"/>
</dbReference>
<name>A0A2N3PXU0_9PROT</name>
<dbReference type="GO" id="GO:0030976">
    <property type="term" value="F:thiamine pyrophosphate binding"/>
    <property type="evidence" value="ECO:0007669"/>
    <property type="project" value="InterPro"/>
</dbReference>
<dbReference type="GO" id="GO:0050660">
    <property type="term" value="F:flavin adenine dinucleotide binding"/>
    <property type="evidence" value="ECO:0007669"/>
    <property type="project" value="TreeGrafter"/>
</dbReference>
<dbReference type="Gene3D" id="3.40.50.970">
    <property type="match status" value="2"/>
</dbReference>
<dbReference type="Pfam" id="PF00205">
    <property type="entry name" value="TPP_enzyme_M"/>
    <property type="match status" value="1"/>
</dbReference>
<dbReference type="FunFam" id="3.40.50.970:FF:000007">
    <property type="entry name" value="Acetolactate synthase"/>
    <property type="match status" value="1"/>
</dbReference>
<dbReference type="OrthoDB" id="4494979at2"/>
<evidence type="ECO:0000256" key="3">
    <source>
        <dbReference type="RuleBase" id="RU362132"/>
    </source>
</evidence>
<dbReference type="GO" id="GO:0005948">
    <property type="term" value="C:acetolactate synthase complex"/>
    <property type="evidence" value="ECO:0007669"/>
    <property type="project" value="TreeGrafter"/>
</dbReference>
<evidence type="ECO:0000256" key="1">
    <source>
        <dbReference type="ARBA" id="ARBA00007812"/>
    </source>
</evidence>
<dbReference type="NCBIfam" id="NF006052">
    <property type="entry name" value="PRK08199.1"/>
    <property type="match status" value="1"/>
</dbReference>
<reference evidence="8" key="1">
    <citation type="submission" date="2017-12" db="EMBL/GenBank/DDBJ databases">
        <title>Draft genome sequence of Telmatospirillum siberiense 26-4b1T, an acidotolerant peatland alphaproteobacterium potentially involved in sulfur cycling.</title>
        <authorList>
            <person name="Hausmann B."/>
            <person name="Pjevac P."/>
            <person name="Schreck K."/>
            <person name="Herbold C.W."/>
            <person name="Daims H."/>
            <person name="Wagner M."/>
            <person name="Pester M."/>
            <person name="Loy A."/>
        </authorList>
    </citation>
    <scope>NUCLEOTIDE SEQUENCE [LARGE SCALE GENOMIC DNA]</scope>
    <source>
        <strain evidence="8">26-4b1</strain>
    </source>
</reference>
<feature type="domain" description="Thiamine pyrophosphate enzyme TPP-binding" evidence="5">
    <location>
        <begin position="391"/>
        <end position="536"/>
    </location>
</feature>
<dbReference type="SUPFAM" id="SSF52467">
    <property type="entry name" value="DHS-like NAD/FAD-binding domain"/>
    <property type="match status" value="1"/>
</dbReference>
<dbReference type="AlphaFoldDB" id="A0A2N3PXU0"/>
<dbReference type="Pfam" id="PF02776">
    <property type="entry name" value="TPP_enzyme_N"/>
    <property type="match status" value="1"/>
</dbReference>
<evidence type="ECO:0000259" key="6">
    <source>
        <dbReference type="Pfam" id="PF02776"/>
    </source>
</evidence>
<organism evidence="7 8">
    <name type="scientific">Telmatospirillum siberiense</name>
    <dbReference type="NCBI Taxonomy" id="382514"/>
    <lineage>
        <taxon>Bacteria</taxon>
        <taxon>Pseudomonadati</taxon>
        <taxon>Pseudomonadota</taxon>
        <taxon>Alphaproteobacteria</taxon>
        <taxon>Rhodospirillales</taxon>
        <taxon>Rhodospirillaceae</taxon>
        <taxon>Telmatospirillum</taxon>
    </lineage>
</organism>
<comment type="caution">
    <text evidence="7">The sequence shown here is derived from an EMBL/GenBank/DDBJ whole genome shotgun (WGS) entry which is preliminary data.</text>
</comment>
<dbReference type="GO" id="GO:0009099">
    <property type="term" value="P:L-valine biosynthetic process"/>
    <property type="evidence" value="ECO:0007669"/>
    <property type="project" value="TreeGrafter"/>
</dbReference>
<dbReference type="GO" id="GO:0009097">
    <property type="term" value="P:isoleucine biosynthetic process"/>
    <property type="evidence" value="ECO:0007669"/>
    <property type="project" value="TreeGrafter"/>
</dbReference>
<evidence type="ECO:0000313" key="8">
    <source>
        <dbReference type="Proteomes" id="UP000233293"/>
    </source>
</evidence>
<dbReference type="Proteomes" id="UP000233293">
    <property type="component" value="Unassembled WGS sequence"/>
</dbReference>